<comment type="catalytic activity">
    <reaction evidence="1">
        <text>4-hydroxy-4-methyl-2-oxoglutarate = 2 pyruvate</text>
        <dbReference type="Rhea" id="RHEA:22748"/>
        <dbReference type="ChEBI" id="CHEBI:15361"/>
        <dbReference type="ChEBI" id="CHEBI:58276"/>
        <dbReference type="EC" id="4.1.3.17"/>
    </reaction>
</comment>
<dbReference type="GO" id="GO:0008168">
    <property type="term" value="F:methyltransferase activity"/>
    <property type="evidence" value="ECO:0007669"/>
    <property type="project" value="UniProtKB-KW"/>
</dbReference>
<comment type="caution">
    <text evidence="13">The sequence shown here is derived from an EMBL/GenBank/DDBJ whole genome shotgun (WGS) entry which is preliminary data.</text>
</comment>
<keyword evidence="14" id="KW-1185">Reference proteome</keyword>
<evidence type="ECO:0000313" key="13">
    <source>
        <dbReference type="EMBL" id="MDU0346039.1"/>
    </source>
</evidence>
<comment type="function">
    <text evidence="8">Catalyzes the aldol cleavage of 4-hydroxy-4-methyl-2-oxoglutarate (HMG) into 2 molecules of pyruvate. Also contains a secondary oxaloacetate (OAA) decarboxylase activity due to the common pyruvate enolate transition state formed following C-C bond cleavage in the retro-aldol and decarboxylation reactions.</text>
</comment>
<dbReference type="EC" id="4.1.3.17" evidence="5"/>
<evidence type="ECO:0000256" key="4">
    <source>
        <dbReference type="ARBA" id="ARBA00011233"/>
    </source>
</evidence>
<evidence type="ECO:0000256" key="5">
    <source>
        <dbReference type="ARBA" id="ARBA00012213"/>
    </source>
</evidence>
<evidence type="ECO:0000256" key="6">
    <source>
        <dbReference type="ARBA" id="ARBA00012947"/>
    </source>
</evidence>
<evidence type="ECO:0000256" key="9">
    <source>
        <dbReference type="ARBA" id="ARBA00029596"/>
    </source>
</evidence>
<dbReference type="PANTHER" id="PTHR33254:SF4">
    <property type="entry name" value="4-HYDROXY-4-METHYL-2-OXOGLUTARATE ALDOLASE 3-RELATED"/>
    <property type="match status" value="1"/>
</dbReference>
<accession>A0ABU3SMV5</accession>
<dbReference type="CDD" id="cd16841">
    <property type="entry name" value="RraA_family"/>
    <property type="match status" value="1"/>
</dbReference>
<evidence type="ECO:0000256" key="10">
    <source>
        <dbReference type="ARBA" id="ARBA00030169"/>
    </source>
</evidence>
<dbReference type="GO" id="GO:0032259">
    <property type="term" value="P:methylation"/>
    <property type="evidence" value="ECO:0007669"/>
    <property type="project" value="UniProtKB-KW"/>
</dbReference>
<organism evidence="13 14">
    <name type="scientific">Microbacterium phycohabitans</name>
    <dbReference type="NCBI Taxonomy" id="3075993"/>
    <lineage>
        <taxon>Bacteria</taxon>
        <taxon>Bacillati</taxon>
        <taxon>Actinomycetota</taxon>
        <taxon>Actinomycetes</taxon>
        <taxon>Micrococcales</taxon>
        <taxon>Microbacteriaceae</taxon>
        <taxon>Microbacterium</taxon>
    </lineage>
</organism>
<evidence type="ECO:0000313" key="14">
    <source>
        <dbReference type="Proteomes" id="UP001261125"/>
    </source>
</evidence>
<evidence type="ECO:0000256" key="8">
    <source>
        <dbReference type="ARBA" id="ARBA00025046"/>
    </source>
</evidence>
<dbReference type="InterPro" id="IPR036704">
    <property type="entry name" value="RraA/RraA-like_sf"/>
</dbReference>
<reference evidence="13 14" key="1">
    <citation type="submission" date="2023-09" db="EMBL/GenBank/DDBJ databases">
        <title>Microbacterium fusihabitans sp. nov., Microbacterium phycihabitans sp. nov., and Microbacterium cervinum sp. nov., isolated from dried seaweeds of beach.</title>
        <authorList>
            <person name="Lee S.D."/>
        </authorList>
    </citation>
    <scope>NUCLEOTIDE SEQUENCE [LARGE SCALE GENOMIC DNA]</scope>
    <source>
        <strain evidence="13 14">KSW2-29</strain>
    </source>
</reference>
<evidence type="ECO:0000256" key="2">
    <source>
        <dbReference type="ARBA" id="ARBA00001968"/>
    </source>
</evidence>
<evidence type="ECO:0000256" key="12">
    <source>
        <dbReference type="ARBA" id="ARBA00047973"/>
    </source>
</evidence>
<dbReference type="Proteomes" id="UP001261125">
    <property type="component" value="Unassembled WGS sequence"/>
</dbReference>
<comment type="cofactor">
    <cofactor evidence="2">
        <name>a divalent metal cation</name>
        <dbReference type="ChEBI" id="CHEBI:60240"/>
    </cofactor>
</comment>
<keyword evidence="13" id="KW-0808">Transferase</keyword>
<dbReference type="SUPFAM" id="SSF89562">
    <property type="entry name" value="RraA-like"/>
    <property type="match status" value="1"/>
</dbReference>
<comment type="subunit">
    <text evidence="4">Homotrimer.</text>
</comment>
<name>A0ABU3SMV5_9MICO</name>
<dbReference type="PANTHER" id="PTHR33254">
    <property type="entry name" value="4-HYDROXY-4-METHYL-2-OXOGLUTARATE ALDOLASE 3-RELATED"/>
    <property type="match status" value="1"/>
</dbReference>
<evidence type="ECO:0000256" key="11">
    <source>
        <dbReference type="ARBA" id="ARBA00032305"/>
    </source>
</evidence>
<protein>
    <recommendedName>
        <fullName evidence="7">Putative 4-hydroxy-4-methyl-2-oxoglutarate aldolase</fullName>
        <ecNumber evidence="6">4.1.1.112</ecNumber>
        <ecNumber evidence="5">4.1.3.17</ecNumber>
    </recommendedName>
    <alternativeName>
        <fullName evidence="11">Oxaloacetate decarboxylase</fullName>
    </alternativeName>
    <alternativeName>
        <fullName evidence="9">Regulator of ribonuclease activity homolog</fullName>
    </alternativeName>
    <alternativeName>
        <fullName evidence="10">RraA-like protein</fullName>
    </alternativeName>
</protein>
<dbReference type="EMBL" id="JAWDIT010000003">
    <property type="protein sequence ID" value="MDU0346039.1"/>
    <property type="molecule type" value="Genomic_DNA"/>
</dbReference>
<comment type="similarity">
    <text evidence="3">Belongs to the class II aldolase/RraA-like family.</text>
</comment>
<comment type="catalytic activity">
    <reaction evidence="12">
        <text>oxaloacetate + H(+) = pyruvate + CO2</text>
        <dbReference type="Rhea" id="RHEA:15641"/>
        <dbReference type="ChEBI" id="CHEBI:15361"/>
        <dbReference type="ChEBI" id="CHEBI:15378"/>
        <dbReference type="ChEBI" id="CHEBI:16452"/>
        <dbReference type="ChEBI" id="CHEBI:16526"/>
        <dbReference type="EC" id="4.1.1.112"/>
    </reaction>
</comment>
<dbReference type="Gene3D" id="3.50.30.40">
    <property type="entry name" value="Ribonuclease E inhibitor RraA/RraA-like"/>
    <property type="match status" value="1"/>
</dbReference>
<evidence type="ECO:0000256" key="1">
    <source>
        <dbReference type="ARBA" id="ARBA00001342"/>
    </source>
</evidence>
<evidence type="ECO:0000256" key="3">
    <source>
        <dbReference type="ARBA" id="ARBA00008621"/>
    </source>
</evidence>
<proteinExistence type="inferred from homology"/>
<dbReference type="EC" id="4.1.1.112" evidence="6"/>
<dbReference type="Pfam" id="PF03737">
    <property type="entry name" value="RraA-like"/>
    <property type="match status" value="1"/>
</dbReference>
<keyword evidence="13" id="KW-0489">Methyltransferase</keyword>
<evidence type="ECO:0000256" key="7">
    <source>
        <dbReference type="ARBA" id="ARBA00016549"/>
    </source>
</evidence>
<dbReference type="RefSeq" id="WP_316004463.1">
    <property type="nucleotide sequence ID" value="NZ_JAWDIT010000003.1"/>
</dbReference>
<sequence>MTSSIPESSDYPPPGAYAAATIGDAMERFGVARGVSPLWAGAMVSGPAATVLTRPGDNRGVHAAFDVVRPGEILVVDGGADETRALIGELVAEKAKALGVAGIVLDGAARDAVELREVGVPVFARAVTPAGPWKTGPYRLGGTVTLGGVPVSPGDWIVGDADGVAVVPRERIAEVTAAADALVRGEADRRAANRALVPRV</sequence>
<gene>
    <name evidence="13" type="ORF">RWH44_10030</name>
</gene>
<dbReference type="InterPro" id="IPR005493">
    <property type="entry name" value="RraA/RraA-like"/>
</dbReference>